<dbReference type="EC" id="2.1.1.290" evidence="5"/>
<dbReference type="AlphaFoldDB" id="A0AAW1DH57"/>
<accession>A0AAW1DH57</accession>
<sequence length="668" mass="76442">MEEIVQGTNDSSILSKYSMITSGYDEDSYIKYFVHKKVKRAPLINLGYFVRSIIMTDVINYFCKISSKLPDVQIVSLGAGFDTTFFKTVSDYRNIRYFEIDLLGVVKRKIEIIAKNDILKEKITHSTNNMTIGDQNEFLSSNNYCIFSHDLNYLDGLDMKLRNYHFNYTLPTLIFSECAITYLEEQKSTNLICWLQNHIPKATFLIFEQINPDDAFGRVMISHFNKIQSPIKSVQIYKTLGAQIQRYLSCGWNWCRGVSALQMLYSLRSASSLWNTLKREPFDEFEEWHLKCCHYALIIASNAENSSLWNTYLPNITSQNSYIEFQTYSWKEIPNMVVERFGHSCSLITETDCLIIGGFGNEDKKHSRISTVLHLSFENFSVRTMDILNVENESKPVWNCMYSTCTKISHDKFIIYGGRASPLKPVNSKPWICLLNWMEEDKVGNILPVLQGPTSTGEQEPSPRWRHSAVLIKPNKILIFGGLTIGLKVLGDLWELIISVDSNGKNSIHWNELHTTDSEAPPSCFSHSAAVENETMYISGGLNDNILPLDHLWTYHTLVGWKKIKTVPSLNPRYGHTSHITPDRKLLLLGGVNINERNQPGLTIICLKSFVVTDYSLMPTELEYPTLMLHNHSSIYQNKENSLYIIGGGGNCFSFGTYLNHYVVHLKI</sequence>
<evidence type="ECO:0000313" key="15">
    <source>
        <dbReference type="Proteomes" id="UP001461498"/>
    </source>
</evidence>
<comment type="pathway">
    <text evidence="2">tRNA modification; wybutosine-tRNA(Phe) biosynthesis.</text>
</comment>
<keyword evidence="15" id="KW-1185">Reference proteome</keyword>
<name>A0AAW1DH57_9HEMI</name>
<keyword evidence="8" id="KW-0808">Transferase</keyword>
<dbReference type="InterPro" id="IPR015915">
    <property type="entry name" value="Kelch-typ_b-propeller"/>
</dbReference>
<evidence type="ECO:0000256" key="12">
    <source>
        <dbReference type="ARBA" id="ARBA00030847"/>
    </source>
</evidence>
<dbReference type="Gene3D" id="3.40.50.150">
    <property type="entry name" value="Vaccinia Virus protein VP39"/>
    <property type="match status" value="1"/>
</dbReference>
<dbReference type="GO" id="GO:0031591">
    <property type="term" value="P:wybutosine biosynthetic process"/>
    <property type="evidence" value="ECO:0007669"/>
    <property type="project" value="TreeGrafter"/>
</dbReference>
<proteinExistence type="inferred from homology"/>
<evidence type="ECO:0000256" key="7">
    <source>
        <dbReference type="ARBA" id="ARBA00022603"/>
    </source>
</evidence>
<dbReference type="Pfam" id="PF13418">
    <property type="entry name" value="Beta-prop_TYW4"/>
    <property type="match status" value="1"/>
</dbReference>
<protein>
    <recommendedName>
        <fullName evidence="6">tRNA wybutosine-synthesizing protein 4</fullName>
        <ecNumber evidence="5">2.1.1.290</ecNumber>
        <ecNumber evidence="4">2.3.1.231</ecNumber>
    </recommendedName>
    <alternativeName>
        <fullName evidence="12">tRNA(Phe) (7-(3-amino-3-(methoxycarbonyl)propyl)wyosine(37)-N)-methoxycarbonyltransferase</fullName>
    </alternativeName>
    <alternativeName>
        <fullName evidence="11">tRNA(Phe) (7-(3-amino-3-carboxypropyl)wyosine(37)-O)-methyltransferase</fullName>
    </alternativeName>
</protein>
<dbReference type="Gene3D" id="2.120.10.80">
    <property type="entry name" value="Kelch-type beta propeller"/>
    <property type="match status" value="1"/>
</dbReference>
<organism evidence="14 15">
    <name type="scientific">Rhynocoris fuscipes</name>
    <dbReference type="NCBI Taxonomy" id="488301"/>
    <lineage>
        <taxon>Eukaryota</taxon>
        <taxon>Metazoa</taxon>
        <taxon>Ecdysozoa</taxon>
        <taxon>Arthropoda</taxon>
        <taxon>Hexapoda</taxon>
        <taxon>Insecta</taxon>
        <taxon>Pterygota</taxon>
        <taxon>Neoptera</taxon>
        <taxon>Paraneoptera</taxon>
        <taxon>Hemiptera</taxon>
        <taxon>Heteroptera</taxon>
        <taxon>Panheteroptera</taxon>
        <taxon>Cimicomorpha</taxon>
        <taxon>Reduviidae</taxon>
        <taxon>Harpactorinae</taxon>
        <taxon>Harpactorini</taxon>
        <taxon>Rhynocoris</taxon>
    </lineage>
</organism>
<evidence type="ECO:0000256" key="13">
    <source>
        <dbReference type="ARBA" id="ARBA00049250"/>
    </source>
</evidence>
<evidence type="ECO:0000256" key="3">
    <source>
        <dbReference type="ARBA" id="ARBA00010703"/>
    </source>
</evidence>
<comment type="catalytic activity">
    <reaction evidence="1">
        <text>7-[(3S)-3-amino-3-carboxypropyl]wyosine(37) in tRNA(Phe) + S-adenosyl-L-methionine = 7-[(3S)-(3-amino-3-methoxycarbonyl)propyl]wyosine(37) in tRNA(Phe) + S-adenosyl-L-homocysteine</text>
        <dbReference type="Rhea" id="RHEA:36903"/>
        <dbReference type="Rhea" id="RHEA-COMP:10379"/>
        <dbReference type="Rhea" id="RHEA-COMP:11844"/>
        <dbReference type="ChEBI" id="CHEBI:57856"/>
        <dbReference type="ChEBI" id="CHEBI:59789"/>
        <dbReference type="ChEBI" id="CHEBI:73543"/>
        <dbReference type="ChEBI" id="CHEBI:74275"/>
        <dbReference type="EC" id="2.1.1.290"/>
    </reaction>
</comment>
<reference evidence="14 15" key="1">
    <citation type="submission" date="2022-12" db="EMBL/GenBank/DDBJ databases">
        <title>Chromosome-level genome assembly of true bugs.</title>
        <authorList>
            <person name="Ma L."/>
            <person name="Li H."/>
        </authorList>
    </citation>
    <scope>NUCLEOTIDE SEQUENCE [LARGE SCALE GENOMIC DNA]</scope>
    <source>
        <strain evidence="14">Lab_2022b</strain>
    </source>
</reference>
<evidence type="ECO:0000256" key="8">
    <source>
        <dbReference type="ARBA" id="ARBA00022679"/>
    </source>
</evidence>
<evidence type="ECO:0000313" key="14">
    <source>
        <dbReference type="EMBL" id="KAK9510319.1"/>
    </source>
</evidence>
<evidence type="ECO:0000256" key="9">
    <source>
        <dbReference type="ARBA" id="ARBA00022691"/>
    </source>
</evidence>
<dbReference type="SUPFAM" id="SSF117281">
    <property type="entry name" value="Kelch motif"/>
    <property type="match status" value="1"/>
</dbReference>
<evidence type="ECO:0000256" key="10">
    <source>
        <dbReference type="ARBA" id="ARBA00022694"/>
    </source>
</evidence>
<comment type="caution">
    <text evidence="14">The sequence shown here is derived from an EMBL/GenBank/DDBJ whole genome shotgun (WGS) entry which is preliminary data.</text>
</comment>
<dbReference type="GO" id="GO:0008175">
    <property type="term" value="F:tRNA methyltransferase activity"/>
    <property type="evidence" value="ECO:0007669"/>
    <property type="project" value="TreeGrafter"/>
</dbReference>
<keyword evidence="10" id="KW-0819">tRNA processing</keyword>
<dbReference type="GO" id="GO:0030488">
    <property type="term" value="P:tRNA methylation"/>
    <property type="evidence" value="ECO:0007669"/>
    <property type="project" value="TreeGrafter"/>
</dbReference>
<dbReference type="EMBL" id="JAPXFL010000002">
    <property type="protein sequence ID" value="KAK9510319.1"/>
    <property type="molecule type" value="Genomic_DNA"/>
</dbReference>
<dbReference type="SUPFAM" id="SSF53335">
    <property type="entry name" value="S-adenosyl-L-methionine-dependent methyltransferases"/>
    <property type="match status" value="1"/>
</dbReference>
<dbReference type="EC" id="2.3.1.231" evidence="4"/>
<dbReference type="InterPro" id="IPR007213">
    <property type="entry name" value="Ppm1/Ppm2/Tcmp"/>
</dbReference>
<keyword evidence="9" id="KW-0949">S-adenosyl-L-methionine</keyword>
<dbReference type="PANTHER" id="PTHR46529:SF1">
    <property type="entry name" value="TRNA WYBUTOSINE-SYNTHESIZING PROTEIN 4"/>
    <property type="match status" value="1"/>
</dbReference>
<evidence type="ECO:0000256" key="1">
    <source>
        <dbReference type="ARBA" id="ARBA00001806"/>
    </source>
</evidence>
<comment type="similarity">
    <text evidence="3">Belongs to the methyltransferase superfamily. LCMT family.</text>
</comment>
<evidence type="ECO:0000256" key="4">
    <source>
        <dbReference type="ARBA" id="ARBA00012155"/>
    </source>
</evidence>
<evidence type="ECO:0000256" key="6">
    <source>
        <dbReference type="ARBA" id="ARBA00018045"/>
    </source>
</evidence>
<dbReference type="Pfam" id="PF04072">
    <property type="entry name" value="LCM"/>
    <property type="match status" value="1"/>
</dbReference>
<evidence type="ECO:0000256" key="11">
    <source>
        <dbReference type="ARBA" id="ARBA00029750"/>
    </source>
</evidence>
<evidence type="ECO:0000256" key="2">
    <source>
        <dbReference type="ARBA" id="ARBA00004797"/>
    </source>
</evidence>
<evidence type="ECO:0000256" key="5">
    <source>
        <dbReference type="ARBA" id="ARBA00012779"/>
    </source>
</evidence>
<dbReference type="Proteomes" id="UP001461498">
    <property type="component" value="Unassembled WGS sequence"/>
</dbReference>
<gene>
    <name evidence="14" type="ORF">O3M35_005125</name>
</gene>
<dbReference type="PANTHER" id="PTHR46529">
    <property type="entry name" value="TRNA WYBUTOSINE-SYNTHESIZING PROTEIN 4"/>
    <property type="match status" value="1"/>
</dbReference>
<dbReference type="InterPro" id="IPR029063">
    <property type="entry name" value="SAM-dependent_MTases_sf"/>
</dbReference>
<keyword evidence="7" id="KW-0489">Methyltransferase</keyword>
<comment type="catalytic activity">
    <reaction evidence="13">
        <text>7-[(3S)-(3-amino-3-methoxycarbonyl)propyl]wyosine(37) in tRNA(Phe) + S-adenosyl-L-methionine + CO2 = wybutosine(37) in tRNA(Phe) + S-adenosyl-L-homocysteine + 2 H(+)</text>
        <dbReference type="Rhea" id="RHEA:37119"/>
        <dbReference type="Rhea" id="RHEA-COMP:11844"/>
        <dbReference type="Rhea" id="RHEA-COMP:11847"/>
        <dbReference type="ChEBI" id="CHEBI:15378"/>
        <dbReference type="ChEBI" id="CHEBI:16526"/>
        <dbReference type="ChEBI" id="CHEBI:57856"/>
        <dbReference type="ChEBI" id="CHEBI:59789"/>
        <dbReference type="ChEBI" id="CHEBI:73544"/>
        <dbReference type="ChEBI" id="CHEBI:74275"/>
        <dbReference type="EC" id="2.3.1.231"/>
    </reaction>
</comment>